<dbReference type="InterPro" id="IPR050486">
    <property type="entry name" value="Mannose-1P_guanyltransferase"/>
</dbReference>
<feature type="domain" description="EIF2B subunit epsilon/gamma LbH" evidence="8">
    <location>
        <begin position="254"/>
        <end position="352"/>
    </location>
</feature>
<dbReference type="InterPro" id="IPR011004">
    <property type="entry name" value="Trimer_LpxA-like_sf"/>
</dbReference>
<dbReference type="KEGG" id="nsa:Nitsa_0991"/>
<keyword evidence="9" id="KW-0808">Transferase</keyword>
<proteinExistence type="inferred from homology"/>
<reference evidence="9 10" key="1">
    <citation type="journal article" date="2011" name="Stand. Genomic Sci.">
        <title>Complete genome sequence of Nitratifractor salsuginis type strain (E9I37-1).</title>
        <authorList>
            <person name="Anderson I."/>
            <person name="Sikorski J."/>
            <person name="Zeytun A."/>
            <person name="Nolan M."/>
            <person name="Lapidus A."/>
            <person name="Lucas S."/>
            <person name="Hammon N."/>
            <person name="Deshpande S."/>
            <person name="Cheng J.F."/>
            <person name="Tapia R."/>
            <person name="Han C."/>
            <person name="Goodwin L."/>
            <person name="Pitluck S."/>
            <person name="Liolios K."/>
            <person name="Pagani I."/>
            <person name="Ivanova N."/>
            <person name="Huntemann M."/>
            <person name="Mavromatis K."/>
            <person name="Ovchinikova G."/>
            <person name="Pati A."/>
            <person name="Chen A."/>
            <person name="Palaniappan K."/>
            <person name="Land M."/>
            <person name="Hauser L."/>
            <person name="Brambilla E.M."/>
            <person name="Ngatchou-Djao O.D."/>
            <person name="Rohde M."/>
            <person name="Tindall B.J."/>
            <person name="Goker M."/>
            <person name="Detter J.C."/>
            <person name="Woyke T."/>
            <person name="Bristow J."/>
            <person name="Eisen J.A."/>
            <person name="Markowitz V."/>
            <person name="Hugenholtz P."/>
            <person name="Klenk H.P."/>
            <person name="Kyrpides N.C."/>
        </authorList>
    </citation>
    <scope>NUCLEOTIDE SEQUENCE [LARGE SCALE GENOMIC DNA]</scope>
    <source>
        <strain evidence="10">DSM 16511 / JCM 12458 / E9I37-1</strain>
    </source>
</reference>
<dbReference type="STRING" id="749222.Nitsa_0991"/>
<evidence type="ECO:0000259" key="6">
    <source>
        <dbReference type="Pfam" id="PF00483"/>
    </source>
</evidence>
<gene>
    <name evidence="9" type="ordered locus">Nitsa_0991</name>
</gene>
<evidence type="ECO:0000256" key="1">
    <source>
        <dbReference type="ARBA" id="ARBA00004514"/>
    </source>
</evidence>
<keyword evidence="4" id="KW-0396">Initiation factor</keyword>
<dbReference type="CDD" id="cd04181">
    <property type="entry name" value="NTP_transferase"/>
    <property type="match status" value="1"/>
</dbReference>
<dbReference type="AlphaFoldDB" id="E6X3H3"/>
<dbReference type="EMBL" id="CP002452">
    <property type="protein sequence ID" value="ADV46250.1"/>
    <property type="molecule type" value="Genomic_DNA"/>
</dbReference>
<dbReference type="GO" id="GO:0016868">
    <property type="term" value="F:intramolecular phosphotransferase activity"/>
    <property type="evidence" value="ECO:0007669"/>
    <property type="project" value="InterPro"/>
</dbReference>
<comment type="similarity">
    <text evidence="2">Belongs to the phosphohexose mutase family.</text>
</comment>
<dbReference type="OrthoDB" id="9788272at2"/>
<dbReference type="InterPro" id="IPR016055">
    <property type="entry name" value="A-D-PHexomutase_a/b/a-I/II/III"/>
</dbReference>
<dbReference type="InterPro" id="IPR056764">
    <property type="entry name" value="LbH_EIF2B3/5"/>
</dbReference>
<keyword evidence="5" id="KW-0648">Protein biosynthesis</keyword>
<dbReference type="Gene3D" id="3.90.550.10">
    <property type="entry name" value="Spore Coat Polysaccharide Biosynthesis Protein SpsA, Chain A"/>
    <property type="match status" value="1"/>
</dbReference>
<evidence type="ECO:0000256" key="5">
    <source>
        <dbReference type="ARBA" id="ARBA00022917"/>
    </source>
</evidence>
<keyword evidence="3" id="KW-0963">Cytoplasm</keyword>
<comment type="subcellular location">
    <subcellularLocation>
        <location evidence="1">Cytoplasm</location>
        <location evidence="1">Cytosol</location>
    </subcellularLocation>
</comment>
<dbReference type="RefSeq" id="WP_013553944.1">
    <property type="nucleotide sequence ID" value="NC_014935.1"/>
</dbReference>
<dbReference type="HOGENOM" id="CLU_017652_1_0_7"/>
<evidence type="ECO:0000313" key="9">
    <source>
        <dbReference type="EMBL" id="ADV46250.1"/>
    </source>
</evidence>
<evidence type="ECO:0000259" key="8">
    <source>
        <dbReference type="Pfam" id="PF25084"/>
    </source>
</evidence>
<dbReference type="GO" id="GO:0016740">
    <property type="term" value="F:transferase activity"/>
    <property type="evidence" value="ECO:0007669"/>
    <property type="project" value="UniProtKB-KW"/>
</dbReference>
<dbReference type="Pfam" id="PF00483">
    <property type="entry name" value="NTP_transferase"/>
    <property type="match status" value="1"/>
</dbReference>
<dbReference type="SUPFAM" id="SSF55957">
    <property type="entry name" value="Phosphoglucomutase, C-terminal domain"/>
    <property type="match status" value="1"/>
</dbReference>
<dbReference type="InterPro" id="IPR036900">
    <property type="entry name" value="A-D-PHexomutase_C_sf"/>
</dbReference>
<dbReference type="Gene3D" id="2.160.10.10">
    <property type="entry name" value="Hexapeptide repeat proteins"/>
    <property type="match status" value="1"/>
</dbReference>
<dbReference type="GO" id="GO:0005975">
    <property type="term" value="P:carbohydrate metabolic process"/>
    <property type="evidence" value="ECO:0007669"/>
    <property type="project" value="InterPro"/>
</dbReference>
<dbReference type="eggNOG" id="COG1208">
    <property type="taxonomic scope" value="Bacteria"/>
</dbReference>
<evidence type="ECO:0000313" key="10">
    <source>
        <dbReference type="Proteomes" id="UP000008633"/>
    </source>
</evidence>
<dbReference type="InterPro" id="IPR005844">
    <property type="entry name" value="A-D-PHexomutase_a/b/a-I"/>
</dbReference>
<organism evidence="9 10">
    <name type="scientific">Nitratifractor salsuginis (strain DSM 16511 / JCM 12458 / E9I37-1)</name>
    <dbReference type="NCBI Taxonomy" id="749222"/>
    <lineage>
        <taxon>Bacteria</taxon>
        <taxon>Pseudomonadati</taxon>
        <taxon>Campylobacterota</taxon>
        <taxon>Epsilonproteobacteria</taxon>
        <taxon>Campylobacterales</taxon>
        <taxon>Sulfurovaceae</taxon>
        <taxon>Nitratifractor</taxon>
    </lineage>
</organism>
<evidence type="ECO:0000256" key="2">
    <source>
        <dbReference type="ARBA" id="ARBA00010231"/>
    </source>
</evidence>
<feature type="domain" description="Nucleotidyl transferase" evidence="6">
    <location>
        <begin position="5"/>
        <end position="234"/>
    </location>
</feature>
<evidence type="ECO:0000256" key="3">
    <source>
        <dbReference type="ARBA" id="ARBA00022490"/>
    </source>
</evidence>
<reference evidence="10" key="2">
    <citation type="submission" date="2011-01" db="EMBL/GenBank/DDBJ databases">
        <title>The complete genome of Nitratifractor salsuginis DSM 16511.</title>
        <authorList>
            <consortium name="US DOE Joint Genome Institute (JGI-PGF)"/>
            <person name="Lucas S."/>
            <person name="Copeland A."/>
            <person name="Lapidus A."/>
            <person name="Bruce D."/>
            <person name="Goodwin L."/>
            <person name="Pitluck S."/>
            <person name="Kyrpides N."/>
            <person name="Mavromatis K."/>
            <person name="Ivanova N."/>
            <person name="Mikhailova N."/>
            <person name="Zeytun A."/>
            <person name="Detter J.C."/>
            <person name="Tapia R."/>
            <person name="Han C."/>
            <person name="Land M."/>
            <person name="Hauser L."/>
            <person name="Markowitz V."/>
            <person name="Cheng J.-F."/>
            <person name="Hugenholtz P."/>
            <person name="Woyke T."/>
            <person name="Wu D."/>
            <person name="Tindall B."/>
            <person name="Schuetze A."/>
            <person name="Brambilla E."/>
            <person name="Klenk H.-P."/>
            <person name="Eisen J.A."/>
        </authorList>
    </citation>
    <scope>NUCLEOTIDE SEQUENCE [LARGE SCALE GENOMIC DNA]</scope>
    <source>
        <strain evidence="10">DSM 16511 / JCM 12458 / E9I37-1</strain>
    </source>
</reference>
<dbReference type="Pfam" id="PF25084">
    <property type="entry name" value="LbH_EIF2B"/>
    <property type="match status" value="1"/>
</dbReference>
<dbReference type="Pfam" id="PF02878">
    <property type="entry name" value="PGM_PMM_I"/>
    <property type="match status" value="1"/>
</dbReference>
<dbReference type="Gene3D" id="3.40.120.10">
    <property type="entry name" value="Alpha-D-Glucose-1,6-Bisphosphate, subunit A, domain 3"/>
    <property type="match status" value="3"/>
</dbReference>
<evidence type="ECO:0000256" key="4">
    <source>
        <dbReference type="ARBA" id="ARBA00022540"/>
    </source>
</evidence>
<keyword evidence="10" id="KW-1185">Reference proteome</keyword>
<name>E6X3H3_NITSE</name>
<evidence type="ECO:0000259" key="7">
    <source>
        <dbReference type="Pfam" id="PF02878"/>
    </source>
</evidence>
<feature type="domain" description="Alpha-D-phosphohexomutase alpha/beta/alpha" evidence="7">
    <location>
        <begin position="389"/>
        <end position="519"/>
    </location>
</feature>
<dbReference type="Proteomes" id="UP000008633">
    <property type="component" value="Chromosome"/>
</dbReference>
<protein>
    <submittedName>
        <fullName evidence="9">Nucleotidyl transferase</fullName>
    </submittedName>
</protein>
<sequence>MSATKAVLMAGGFGTRIQPLTHSIPKPMLPVMNVPMMENVLKQLKGAGIDEVVILLYYKPEVITNHFKDGSDWGVKLHYVLPDADYGTAGAVGFAREYLDTTFMIVSGDLVTDFNFAEILEHHRQRQSKLTITLTSVENPLQFGVVIVNEEGKIEKFLEKPSWGEVFSDTINTGIYVIEPEILDFIPKGEPFDFAKDLFPLLMQKGIDLMGYTAQGYWRDVGNPDSYREVHRDIFSHEVKFEIPGKRIDYPEGTLYLQGKVEIDPSVEILETVVLGDGVTIGKKCRLHNVTIGDRVTIGEKTRLRNSVLWHDIEMGKECFFDNAVICNDNRIGDMVTAKAGVILAEGCRVGKLAVFDQDVTVWPDKEIEPAAIVSNNVVWGTKYKNAIFREGIISGKANIEIGCEMSCKIAEAFASLLPTGSTIAIGRDFEDSSRMLKRAFDGGILATGVNILDLQEIPPSVLRFNIQHDEKLVGGAYFRKSLQDPSSVEIILYNEEGLRLDNATAKSLEKNYFKESFRKVDYKGMGSLDDSEERHTEACRRYKERIEELIDHRIIRGEEFKVAIDLMFGITKDIFPQILSETQIENILLNAYYDRLKMDMISHYIKMSKQELSKIIPALEFQMGALIYPHGQRLTLVADDGGVFDRVDALIAVLRLMEMDAAASGKTYRVFLPSWAPDMMDGDFRHLEIARGRYQDFKRNDYARFDLLATVDGNFAFTEFASHRDAIYATLKIMELLSRHRIALSQIEKEIKSFFYQRCKIPCPQSKKGKMMRKFLEYAKGKRHSSLDGVKIWEAENDWVLMIPDQYSEDLNLYIQAQDQEEGMKIHDKYRELIRQWMQE</sequence>
<dbReference type="InterPro" id="IPR029044">
    <property type="entry name" value="Nucleotide-diphossugar_trans"/>
</dbReference>
<dbReference type="PANTHER" id="PTHR22572">
    <property type="entry name" value="SUGAR-1-PHOSPHATE GUANYL TRANSFERASE"/>
    <property type="match status" value="1"/>
</dbReference>
<dbReference type="SUPFAM" id="SSF51161">
    <property type="entry name" value="Trimeric LpxA-like enzymes"/>
    <property type="match status" value="1"/>
</dbReference>
<dbReference type="SUPFAM" id="SSF53448">
    <property type="entry name" value="Nucleotide-diphospho-sugar transferases"/>
    <property type="match status" value="1"/>
</dbReference>
<dbReference type="SUPFAM" id="SSF53738">
    <property type="entry name" value="Phosphoglucomutase, first 3 domains"/>
    <property type="match status" value="2"/>
</dbReference>
<dbReference type="InterPro" id="IPR005835">
    <property type="entry name" value="NTP_transferase_dom"/>
</dbReference>
<dbReference type="Gene3D" id="3.30.310.50">
    <property type="entry name" value="Alpha-D-phosphohexomutase, C-terminal domain"/>
    <property type="match status" value="1"/>
</dbReference>
<dbReference type="eggNOG" id="COG1109">
    <property type="taxonomic scope" value="Bacteria"/>
</dbReference>
<accession>E6X3H3</accession>